<organism evidence="1 2">
    <name type="scientific">Varibaculum cambriense</name>
    <dbReference type="NCBI Taxonomy" id="184870"/>
    <lineage>
        <taxon>Bacteria</taxon>
        <taxon>Bacillati</taxon>
        <taxon>Actinomycetota</taxon>
        <taxon>Actinomycetes</taxon>
        <taxon>Actinomycetales</taxon>
        <taxon>Actinomycetaceae</taxon>
        <taxon>Varibaculum</taxon>
    </lineage>
</organism>
<dbReference type="AlphaFoldDB" id="A0AB34X0Q9"/>
<comment type="caution">
    <text evidence="1">The sequence shown here is derived from an EMBL/GenBank/DDBJ whole genome shotgun (WGS) entry which is preliminary data.</text>
</comment>
<gene>
    <name evidence="1" type="ORF">HMPREF1862_00484</name>
</gene>
<accession>A0AB34X0Q9</accession>
<evidence type="ECO:0000313" key="1">
    <source>
        <dbReference type="EMBL" id="KXB81509.1"/>
    </source>
</evidence>
<proteinExistence type="predicted"/>
<reference evidence="1 2" key="1">
    <citation type="submission" date="2016-01" db="EMBL/GenBank/DDBJ databases">
        <authorList>
            <person name="Mitreva M."/>
            <person name="Pepin K.H."/>
            <person name="Mihindukulasuriya K.A."/>
            <person name="Fulton R."/>
            <person name="Fronick C."/>
            <person name="O'Laughlin M."/>
            <person name="Miner T."/>
            <person name="Herter B."/>
            <person name="Rosa B.A."/>
            <person name="Cordes M."/>
            <person name="Tomlinson C."/>
            <person name="Wollam A."/>
            <person name="Palsikar V.B."/>
            <person name="Mardis E.R."/>
            <person name="Wilson R.K."/>
        </authorList>
    </citation>
    <scope>NUCLEOTIDE SEQUENCE [LARGE SCALE GENOMIC DNA]</scope>
    <source>
        <strain evidence="1 2">DNF00696</strain>
    </source>
</reference>
<sequence>MVDLKIRRDVGQAQPIVMSYLSSYLTVVYESEQEIFLLIAAT</sequence>
<dbReference type="Proteomes" id="UP000070572">
    <property type="component" value="Unassembled WGS sequence"/>
</dbReference>
<name>A0AB34X0Q9_9ACTO</name>
<dbReference type="EMBL" id="LSDN01000008">
    <property type="protein sequence ID" value="KXB81509.1"/>
    <property type="molecule type" value="Genomic_DNA"/>
</dbReference>
<evidence type="ECO:0000313" key="2">
    <source>
        <dbReference type="Proteomes" id="UP000070572"/>
    </source>
</evidence>
<protein>
    <submittedName>
        <fullName evidence="1">Uncharacterized protein</fullName>
    </submittedName>
</protein>